<dbReference type="Pfam" id="PF10816">
    <property type="entry name" value="DUF2760"/>
    <property type="match status" value="1"/>
</dbReference>
<dbReference type="AlphaFoldDB" id="A0A7U7GD04"/>
<reference evidence="2 3" key="1">
    <citation type="journal article" date="2014" name="ISME J.">
        <title>Candidatus Competibacter-lineage genomes retrieved from metagenomes reveal functional metabolic diversity.</title>
        <authorList>
            <person name="McIlroy S.J."/>
            <person name="Albertsen M."/>
            <person name="Andresen E.K."/>
            <person name="Saunders A.M."/>
            <person name="Kristiansen R."/>
            <person name="Stokholm-Bjerregaard M."/>
            <person name="Nielsen K.L."/>
            <person name="Nielsen P.H."/>
        </authorList>
    </citation>
    <scope>NUCLEOTIDE SEQUENCE [LARGE SCALE GENOMIC DNA]</scope>
    <source>
        <strain evidence="2 3">Run_B_J11</strain>
    </source>
</reference>
<dbReference type="OrthoDB" id="21395at2"/>
<keyword evidence="3" id="KW-1185">Reference proteome</keyword>
<sequence>MKQSQLSFFNRLTLALRVFGRILTHDEFAENLLRLERGELDLSTPAVPELPKPAALRQTLPDSALQLLALLQQEGRFVDFLKENVTAYSDAEIGGAARVVHEGCYKVIRDHFQIDPVRSETEGVQLTLPSGFDAAAVRLTGNVVGQPPFVGTLMHRGWQVTAIKLPKLAEGHDVRVLAPAEVEL</sequence>
<name>A0A7U7GD04_9GAMM</name>
<organism evidence="2 3">
    <name type="scientific">Candidatus Contendobacter odensis Run_B_J11</name>
    <dbReference type="NCBI Taxonomy" id="1400861"/>
    <lineage>
        <taxon>Bacteria</taxon>
        <taxon>Pseudomonadati</taxon>
        <taxon>Pseudomonadota</taxon>
        <taxon>Gammaproteobacteria</taxon>
        <taxon>Candidatus Competibacteraceae</taxon>
        <taxon>Candidatus Contendibacter</taxon>
    </lineage>
</organism>
<dbReference type="InterPro" id="IPR021212">
    <property type="entry name" value="DUF2760"/>
</dbReference>
<gene>
    <name evidence="2" type="ORF">BN874_30014</name>
</gene>
<feature type="domain" description="DUF2760" evidence="1">
    <location>
        <begin position="61"/>
        <end position="183"/>
    </location>
</feature>
<comment type="caution">
    <text evidence="2">The sequence shown here is derived from an EMBL/GenBank/DDBJ whole genome shotgun (WGS) entry which is preliminary data.</text>
</comment>
<evidence type="ECO:0000313" key="2">
    <source>
        <dbReference type="EMBL" id="CDH45882.1"/>
    </source>
</evidence>
<accession>A0A7U7GD04</accession>
<dbReference type="EMBL" id="CBTK010000223">
    <property type="protein sequence ID" value="CDH45882.1"/>
    <property type="molecule type" value="Genomic_DNA"/>
</dbReference>
<dbReference type="Proteomes" id="UP000019184">
    <property type="component" value="Unassembled WGS sequence"/>
</dbReference>
<evidence type="ECO:0000313" key="3">
    <source>
        <dbReference type="Proteomes" id="UP000019184"/>
    </source>
</evidence>
<evidence type="ECO:0000259" key="1">
    <source>
        <dbReference type="Pfam" id="PF10816"/>
    </source>
</evidence>
<proteinExistence type="predicted"/>
<dbReference type="RefSeq" id="WP_034434073.1">
    <property type="nucleotide sequence ID" value="NZ_CBTK010000223.1"/>
</dbReference>
<protein>
    <recommendedName>
        <fullName evidence="1">DUF2760 domain-containing protein</fullName>
    </recommendedName>
</protein>